<evidence type="ECO:0000313" key="2">
    <source>
        <dbReference type="Proteomes" id="UP001596417"/>
    </source>
</evidence>
<dbReference type="GeneID" id="91976084"/>
<accession>A0ABD5YUN4</accession>
<sequence length="83" mass="9599">MFLSVVIHIPVLERDILPELDNVLLSHDDRSRIIPSEHHQRVMDEYYARGAVLVDGFVAGFWYVQRHDDGATLLIEPFEPLSK</sequence>
<organism evidence="1 2">
    <name type="scientific">Halocatena marina</name>
    <dbReference type="NCBI Taxonomy" id="2934937"/>
    <lineage>
        <taxon>Archaea</taxon>
        <taxon>Methanobacteriati</taxon>
        <taxon>Methanobacteriota</taxon>
        <taxon>Stenosarchaea group</taxon>
        <taxon>Halobacteria</taxon>
        <taxon>Halobacteriales</taxon>
        <taxon>Natronomonadaceae</taxon>
        <taxon>Halocatena</taxon>
    </lineage>
</organism>
<comment type="caution">
    <text evidence="1">The sequence shown here is derived from an EMBL/GenBank/DDBJ whole genome shotgun (WGS) entry which is preliminary data.</text>
</comment>
<name>A0ABD5YUN4_9EURY</name>
<protein>
    <submittedName>
        <fullName evidence="1">DNA glycosylase AlkZ-like family protein</fullName>
    </submittedName>
</protein>
<keyword evidence="2" id="KW-1185">Reference proteome</keyword>
<dbReference type="PANTHER" id="PTHR38479:SF2">
    <property type="entry name" value="WINGED HELIX DNA-BINDING DOMAIN-CONTAINING PROTEIN"/>
    <property type="match status" value="1"/>
</dbReference>
<dbReference type="AlphaFoldDB" id="A0ABD5YUN4"/>
<dbReference type="Proteomes" id="UP001596417">
    <property type="component" value="Unassembled WGS sequence"/>
</dbReference>
<proteinExistence type="predicted"/>
<dbReference type="RefSeq" id="WP_368409216.1">
    <property type="nucleotide sequence ID" value="NZ_CP109982.1"/>
</dbReference>
<gene>
    <name evidence="1" type="ORF">ACFQL7_26815</name>
</gene>
<dbReference type="Pfam" id="PF06224">
    <property type="entry name" value="AlkZ-like"/>
    <property type="match status" value="1"/>
</dbReference>
<dbReference type="EMBL" id="JBHTAX010000006">
    <property type="protein sequence ID" value="MFC7193026.1"/>
    <property type="molecule type" value="Genomic_DNA"/>
</dbReference>
<dbReference type="InterPro" id="IPR009351">
    <property type="entry name" value="AlkZ-like"/>
</dbReference>
<dbReference type="PANTHER" id="PTHR38479">
    <property type="entry name" value="LMO0824 PROTEIN"/>
    <property type="match status" value="1"/>
</dbReference>
<evidence type="ECO:0000313" key="1">
    <source>
        <dbReference type="EMBL" id="MFC7193026.1"/>
    </source>
</evidence>
<reference evidence="1 2" key="1">
    <citation type="journal article" date="2019" name="Int. J. Syst. Evol. Microbiol.">
        <title>The Global Catalogue of Microorganisms (GCM) 10K type strain sequencing project: providing services to taxonomists for standard genome sequencing and annotation.</title>
        <authorList>
            <consortium name="The Broad Institute Genomics Platform"/>
            <consortium name="The Broad Institute Genome Sequencing Center for Infectious Disease"/>
            <person name="Wu L."/>
            <person name="Ma J."/>
        </authorList>
    </citation>
    <scope>NUCLEOTIDE SEQUENCE [LARGE SCALE GENOMIC DNA]</scope>
    <source>
        <strain evidence="1 2">RDMS1</strain>
    </source>
</reference>